<gene>
    <name evidence="1" type="ORF">DEH80_03590</name>
</gene>
<dbReference type="OrthoDB" id="284878at2"/>
<evidence type="ECO:0000313" key="1">
    <source>
        <dbReference type="EMBL" id="PWN57033.1"/>
    </source>
</evidence>
<name>A0A363UNN4_9GAMM</name>
<evidence type="ECO:0000313" key="2">
    <source>
        <dbReference type="Proteomes" id="UP000251800"/>
    </source>
</evidence>
<comment type="caution">
    <text evidence="1">The sequence shown here is derived from an EMBL/GenBank/DDBJ whole genome shotgun (WGS) entry which is preliminary data.</text>
</comment>
<reference evidence="1 2" key="1">
    <citation type="submission" date="2018-05" db="EMBL/GenBank/DDBJ databases">
        <title>Abyssibacter profundi OUC007T gen. nov., sp. nov, a marine bacterium isolated from seawater of the Mariana Trench.</title>
        <authorList>
            <person name="Zhou S."/>
        </authorList>
    </citation>
    <scope>NUCLEOTIDE SEQUENCE [LARGE SCALE GENOMIC DNA]</scope>
    <source>
        <strain evidence="1 2">OUC007</strain>
    </source>
</reference>
<keyword evidence="2" id="KW-1185">Reference proteome</keyword>
<dbReference type="AlphaFoldDB" id="A0A363UNN4"/>
<dbReference type="InterPro" id="IPR043519">
    <property type="entry name" value="NT_sf"/>
</dbReference>
<dbReference type="Gene3D" id="3.30.460.40">
    <property type="match status" value="1"/>
</dbReference>
<dbReference type="RefSeq" id="WP_109719114.1">
    <property type="nucleotide sequence ID" value="NZ_QEQK01000003.1"/>
</dbReference>
<organism evidence="1 2">
    <name type="scientific">Abyssibacter profundi</name>
    <dbReference type="NCBI Taxonomy" id="2182787"/>
    <lineage>
        <taxon>Bacteria</taxon>
        <taxon>Pseudomonadati</taxon>
        <taxon>Pseudomonadota</taxon>
        <taxon>Gammaproteobacteria</taxon>
        <taxon>Chromatiales</taxon>
        <taxon>Oceanococcaceae</taxon>
        <taxon>Abyssibacter</taxon>
    </lineage>
</organism>
<protein>
    <recommendedName>
        <fullName evidence="3">Nucleotidyltransferase family protein</fullName>
    </recommendedName>
</protein>
<dbReference type="Proteomes" id="UP000251800">
    <property type="component" value="Unassembled WGS sequence"/>
</dbReference>
<accession>A0A363UNN4</accession>
<evidence type="ECO:0008006" key="3">
    <source>
        <dbReference type="Google" id="ProtNLM"/>
    </source>
</evidence>
<sequence length="166" mass="19081">MRLNSVEWVLTALENANVRYLVVGGLAVNAHGYARYTKDIDLVIQLTTDNVLRAFQALEPLGYRPLLPVKPEQFADADTRTRWVHERNMQVFQLWSDAHRETPIDVFVAEPFNFDTEYDRASRRPFGETLEIPIVSRDTLIRMKQAAGRVQDLADIDNLRLLDPDA</sequence>
<dbReference type="SUPFAM" id="SSF81301">
    <property type="entry name" value="Nucleotidyltransferase"/>
    <property type="match status" value="1"/>
</dbReference>
<dbReference type="EMBL" id="QEQK01000003">
    <property type="protein sequence ID" value="PWN57033.1"/>
    <property type="molecule type" value="Genomic_DNA"/>
</dbReference>
<proteinExistence type="predicted"/>